<dbReference type="InterPro" id="IPR012373">
    <property type="entry name" value="Ferrdict_sens_TM"/>
</dbReference>
<organism evidence="2 3">
    <name type="scientific">Rhodopirellula baltica (strain DSM 10527 / NCIMB 13988 / SH1)</name>
    <dbReference type="NCBI Taxonomy" id="243090"/>
    <lineage>
        <taxon>Bacteria</taxon>
        <taxon>Pseudomonadati</taxon>
        <taxon>Planctomycetota</taxon>
        <taxon>Planctomycetia</taxon>
        <taxon>Pirellulales</taxon>
        <taxon>Pirellulaceae</taxon>
        <taxon>Rhodopirellula</taxon>
    </lineage>
</organism>
<dbReference type="eggNOG" id="COG3712">
    <property type="taxonomic scope" value="Bacteria"/>
</dbReference>
<dbReference type="InterPro" id="IPR006860">
    <property type="entry name" value="FecR"/>
</dbReference>
<evidence type="ECO:0000313" key="2">
    <source>
        <dbReference type="EMBL" id="CAD78274.1"/>
    </source>
</evidence>
<dbReference type="OrthoDB" id="287035at2"/>
<name>Q7UGQ5_RHOBA</name>
<feature type="domain" description="FecR protein" evidence="1">
    <location>
        <begin position="178"/>
        <end position="232"/>
    </location>
</feature>
<dbReference type="Gene3D" id="2.60.120.1440">
    <property type="match status" value="1"/>
</dbReference>
<reference evidence="2 3" key="1">
    <citation type="journal article" date="2003" name="Proc. Natl. Acad. Sci. U.S.A.">
        <title>Complete genome sequence of the marine planctomycete Pirellula sp. strain 1.</title>
        <authorList>
            <person name="Gloeckner F.O."/>
            <person name="Kube M."/>
            <person name="Bauer M."/>
            <person name="Teeling H."/>
            <person name="Lombardot T."/>
            <person name="Ludwig W."/>
            <person name="Gade D."/>
            <person name="Beck A."/>
            <person name="Borzym K."/>
            <person name="Heitmann K."/>
            <person name="Rabus R."/>
            <person name="Schlesner H."/>
            <person name="Amann R."/>
            <person name="Reinhardt R."/>
        </authorList>
    </citation>
    <scope>NUCLEOTIDE SEQUENCE [LARGE SCALE GENOMIC DNA]</scope>
    <source>
        <strain evidence="3">DSM 10527 / NCIMB 13988 / SH1</strain>
    </source>
</reference>
<evidence type="ECO:0000313" key="3">
    <source>
        <dbReference type="Proteomes" id="UP000001025"/>
    </source>
</evidence>
<evidence type="ECO:0000259" key="1">
    <source>
        <dbReference type="Pfam" id="PF04773"/>
    </source>
</evidence>
<dbReference type="Proteomes" id="UP000001025">
    <property type="component" value="Chromosome"/>
</dbReference>
<dbReference type="Pfam" id="PF04773">
    <property type="entry name" value="FecR"/>
    <property type="match status" value="1"/>
</dbReference>
<dbReference type="PANTHER" id="PTHR30273">
    <property type="entry name" value="PERIPLASMIC SIGNAL SENSOR AND SIGMA FACTOR ACTIVATOR FECR-RELATED"/>
    <property type="match status" value="1"/>
</dbReference>
<keyword evidence="3" id="KW-1185">Reference proteome</keyword>
<dbReference type="AlphaFoldDB" id="Q7UGQ5"/>
<dbReference type="PATRIC" id="fig|243090.15.peg.2426"/>
<dbReference type="STRING" id="243090.RB5078"/>
<dbReference type="EMBL" id="BX294141">
    <property type="protein sequence ID" value="CAD78274.1"/>
    <property type="molecule type" value="Genomic_DNA"/>
</dbReference>
<dbReference type="HOGENOM" id="CLU_598362_0_0_0"/>
<dbReference type="KEGG" id="rba:RB5078"/>
<proteinExistence type="predicted"/>
<dbReference type="InParanoid" id="Q7UGQ5"/>
<dbReference type="EnsemblBacteria" id="CAD78274">
    <property type="protein sequence ID" value="CAD78274"/>
    <property type="gene ID" value="RB5078"/>
</dbReference>
<accession>Q7UGQ5</accession>
<dbReference type="PANTHER" id="PTHR30273:SF2">
    <property type="entry name" value="PROTEIN FECR"/>
    <property type="match status" value="1"/>
</dbReference>
<sequence>MLTALFLSKELAPMTQRERFDQLRNAFLGGVATQAETEELQSLLHASDELLDDYIEHANQDAALIWNGIPEQTLPPVCPAESATGLSRLNRYLPLIAASLLFVAAAGWEWMTMQPRSVATIISSTDCHWGTGTLPTTVGQELTTGRLRLISGIAELQFPRATVSMEGPVDIELISAERCRLHSGSIVGSVSEGGEGFVVETPRAEITDRGTKFGVFVDNVGDARLDVMEGKVDVKHLGTGRQMTLEGTSRAFASVHALETFAPKQKSGGEQNGVMPASSDKVIHISSAYGDGDEGDVTSGDRREGDVFPTPDHVLLVKRADSEPHWNRKAFIRFDLTGFDISELSSVELRLEGVHTGMGYTSLLPDSTFRVHGVKPEYNTDWNSKTLDRNNFPARKPETHQLNPDKVELLGEFLIPQSKPQGQFVIADPRLLQFVQDNLGSTPTLVITRLTSVNQTQSYVHGFASRTHPTASPPTLRLHVKQTTTD</sequence>
<protein>
    <recommendedName>
        <fullName evidence="1">FecR protein domain-containing protein</fullName>
    </recommendedName>
</protein>
<gene>
    <name evidence="2" type="ordered locus">RB5078</name>
</gene>